<evidence type="ECO:0000313" key="8">
    <source>
        <dbReference type="Proteomes" id="UP001596200"/>
    </source>
</evidence>
<evidence type="ECO:0000256" key="5">
    <source>
        <dbReference type="ARBA" id="ARBA00023277"/>
    </source>
</evidence>
<evidence type="ECO:0000313" key="7">
    <source>
        <dbReference type="EMBL" id="MFC5914786.1"/>
    </source>
</evidence>
<dbReference type="InterPro" id="IPR000887">
    <property type="entry name" value="Aldlse_KDPG_KHG"/>
</dbReference>
<comment type="similarity">
    <text evidence="2">Belongs to the KHG/KDPG aldolase family.</text>
</comment>
<dbReference type="CDD" id="cd00452">
    <property type="entry name" value="KDPG_aldolase"/>
    <property type="match status" value="1"/>
</dbReference>
<dbReference type="Pfam" id="PF01081">
    <property type="entry name" value="Aldolase"/>
    <property type="match status" value="1"/>
</dbReference>
<comment type="subunit">
    <text evidence="3">Homotrimer.</text>
</comment>
<dbReference type="EMBL" id="JBHSPU010000014">
    <property type="protein sequence ID" value="MFC5914786.1"/>
    <property type="molecule type" value="Genomic_DNA"/>
</dbReference>
<comment type="caution">
    <text evidence="7">The sequence shown here is derived from an EMBL/GenBank/DDBJ whole genome shotgun (WGS) entry which is preliminary data.</text>
</comment>
<sequence length="244" mass="24637">MPTDASTSPPAPDSACPSTPKRSRSTAPGPRSRTRRREHAGHTLSKAVAVLRAPSVAVLRAPSVAVLRAPSADRYRPAVDALVAGGVREIELTLTTPGTLDVVSRLRADVGGIARVGVGTVTDGVLARAALDAGTRFLVTPGYAVPRCSGHRPRGGGAGARARRAGHHGRAHAHQVMTATASGADLVKIFPASAVGAEYQGQLRGPFPDLRAVPSGGIGAAEARAWLAAGAAAVSMGGPLIGDA</sequence>
<evidence type="ECO:0000256" key="6">
    <source>
        <dbReference type="SAM" id="MobiDB-lite"/>
    </source>
</evidence>
<evidence type="ECO:0000256" key="3">
    <source>
        <dbReference type="ARBA" id="ARBA00011233"/>
    </source>
</evidence>
<dbReference type="InterPro" id="IPR013785">
    <property type="entry name" value="Aldolase_TIM"/>
</dbReference>
<evidence type="ECO:0000256" key="2">
    <source>
        <dbReference type="ARBA" id="ARBA00006906"/>
    </source>
</evidence>
<dbReference type="SUPFAM" id="SSF51569">
    <property type="entry name" value="Aldolase"/>
    <property type="match status" value="1"/>
</dbReference>
<dbReference type="RefSeq" id="WP_344515416.1">
    <property type="nucleotide sequence ID" value="NZ_BAAATU010000033.1"/>
</dbReference>
<dbReference type="Proteomes" id="UP001596200">
    <property type="component" value="Unassembled WGS sequence"/>
</dbReference>
<feature type="region of interest" description="Disordered" evidence="6">
    <location>
        <begin position="1"/>
        <end position="42"/>
    </location>
</feature>
<keyword evidence="5" id="KW-0119">Carbohydrate metabolism</keyword>
<keyword evidence="8" id="KW-1185">Reference proteome</keyword>
<evidence type="ECO:0000256" key="4">
    <source>
        <dbReference type="ARBA" id="ARBA00023239"/>
    </source>
</evidence>
<reference evidence="8" key="1">
    <citation type="journal article" date="2019" name="Int. J. Syst. Evol. Microbiol.">
        <title>The Global Catalogue of Microorganisms (GCM) 10K type strain sequencing project: providing services to taxonomists for standard genome sequencing and annotation.</title>
        <authorList>
            <consortium name="The Broad Institute Genomics Platform"/>
            <consortium name="The Broad Institute Genome Sequencing Center for Infectious Disease"/>
            <person name="Wu L."/>
            <person name="Ma J."/>
        </authorList>
    </citation>
    <scope>NUCLEOTIDE SEQUENCE [LARGE SCALE GENOMIC DNA]</scope>
    <source>
        <strain evidence="8">JCM 4147</strain>
    </source>
</reference>
<gene>
    <name evidence="7" type="ORF">ACFP1B_15345</name>
</gene>
<comment type="pathway">
    <text evidence="1">Carbohydrate acid metabolism.</text>
</comment>
<keyword evidence="4" id="KW-0456">Lyase</keyword>
<organism evidence="7 8">
    <name type="scientific">Streptomyces pulveraceus</name>
    <dbReference type="NCBI Taxonomy" id="68258"/>
    <lineage>
        <taxon>Bacteria</taxon>
        <taxon>Bacillati</taxon>
        <taxon>Actinomycetota</taxon>
        <taxon>Actinomycetes</taxon>
        <taxon>Kitasatosporales</taxon>
        <taxon>Streptomycetaceae</taxon>
        <taxon>Streptomyces</taxon>
    </lineage>
</organism>
<protein>
    <submittedName>
        <fullName evidence="7">Bifunctional 4-hydroxy-2-oxoglutarate aldolase/2-dehydro-3-deoxy-phosphogluconate aldolase</fullName>
    </submittedName>
</protein>
<name>A0ABW1GLM3_9ACTN</name>
<dbReference type="Gene3D" id="3.20.20.70">
    <property type="entry name" value="Aldolase class I"/>
    <property type="match status" value="1"/>
</dbReference>
<proteinExistence type="inferred from homology"/>
<accession>A0ABW1GLM3</accession>
<dbReference type="PANTHER" id="PTHR30246:SF1">
    <property type="entry name" value="2-DEHYDRO-3-DEOXY-6-PHOSPHOGALACTONATE ALDOLASE-RELATED"/>
    <property type="match status" value="1"/>
</dbReference>
<dbReference type="PANTHER" id="PTHR30246">
    <property type="entry name" value="2-KETO-3-DEOXY-6-PHOSPHOGLUCONATE ALDOLASE"/>
    <property type="match status" value="1"/>
</dbReference>
<evidence type="ECO:0000256" key="1">
    <source>
        <dbReference type="ARBA" id="ARBA00004761"/>
    </source>
</evidence>